<dbReference type="FunFam" id="3.40.720.10:FF:000001">
    <property type="entry name" value="2,3-bisphosphoglycerate-independent phosphoglycerate mutase"/>
    <property type="match status" value="1"/>
</dbReference>
<dbReference type="EC" id="5.4.2.12" evidence="4 10"/>
<evidence type="ECO:0000256" key="2">
    <source>
        <dbReference type="ARBA" id="ARBA00004798"/>
    </source>
</evidence>
<dbReference type="GO" id="GO:0006007">
    <property type="term" value="P:glucose catabolic process"/>
    <property type="evidence" value="ECO:0007669"/>
    <property type="project" value="InterPro"/>
</dbReference>
<dbReference type="CDD" id="cd16010">
    <property type="entry name" value="iPGM"/>
    <property type="match status" value="1"/>
</dbReference>
<dbReference type="InterPro" id="IPR006124">
    <property type="entry name" value="Metalloenzyme"/>
</dbReference>
<evidence type="ECO:0000256" key="8">
    <source>
        <dbReference type="ARBA" id="ARBA00023235"/>
    </source>
</evidence>
<dbReference type="GO" id="GO:0043937">
    <property type="term" value="P:regulation of sporulation"/>
    <property type="evidence" value="ECO:0007669"/>
    <property type="project" value="UniProtKB-ARBA"/>
</dbReference>
<dbReference type="GO" id="GO:0004619">
    <property type="term" value="F:phosphoglycerate mutase activity"/>
    <property type="evidence" value="ECO:0007669"/>
    <property type="project" value="UniProtKB-UniRule"/>
</dbReference>
<dbReference type="SUPFAM" id="SSF64158">
    <property type="entry name" value="2,3-Bisphosphoglycerate-independent phosphoglycerate mutase, substrate-binding domain"/>
    <property type="match status" value="1"/>
</dbReference>
<dbReference type="NCBIfam" id="TIGR01307">
    <property type="entry name" value="pgm_bpd_ind"/>
    <property type="match status" value="1"/>
</dbReference>
<organism evidence="16 17">
    <name type="scientific">Crassaminicella thermophila</name>
    <dbReference type="NCBI Taxonomy" id="2599308"/>
    <lineage>
        <taxon>Bacteria</taxon>
        <taxon>Bacillati</taxon>
        <taxon>Bacillota</taxon>
        <taxon>Clostridia</taxon>
        <taxon>Eubacteriales</taxon>
        <taxon>Clostridiaceae</taxon>
        <taxon>Crassaminicella</taxon>
    </lineage>
</organism>
<feature type="domain" description="Metalloenzyme" evidence="14">
    <location>
        <begin position="25"/>
        <end position="520"/>
    </location>
</feature>
<evidence type="ECO:0000256" key="13">
    <source>
        <dbReference type="PIRSR" id="PIRSR001492-3"/>
    </source>
</evidence>
<dbReference type="HAMAP" id="MF_01038">
    <property type="entry name" value="GpmI"/>
    <property type="match status" value="1"/>
</dbReference>
<accession>A0A5C0S9Q6</accession>
<evidence type="ECO:0000256" key="12">
    <source>
        <dbReference type="PIRSR" id="PIRSR001492-2"/>
    </source>
</evidence>
<feature type="binding site" evidence="10 13">
    <location>
        <position position="464"/>
    </location>
    <ligand>
        <name>Mn(2+)</name>
        <dbReference type="ChEBI" id="CHEBI:29035"/>
        <label>2</label>
    </ligand>
</feature>
<feature type="binding site" evidence="10 13">
    <location>
        <position position="482"/>
    </location>
    <ligand>
        <name>Mn(2+)</name>
        <dbReference type="ChEBI" id="CHEBI:29035"/>
        <label>1</label>
    </ligand>
</feature>
<evidence type="ECO:0000313" key="16">
    <source>
        <dbReference type="EMBL" id="QEK11395.1"/>
    </source>
</evidence>
<evidence type="ECO:0000256" key="4">
    <source>
        <dbReference type="ARBA" id="ARBA00012026"/>
    </source>
</evidence>
<evidence type="ECO:0000259" key="14">
    <source>
        <dbReference type="Pfam" id="PF01676"/>
    </source>
</evidence>
<dbReference type="Pfam" id="PF06415">
    <property type="entry name" value="iPGM_N"/>
    <property type="match status" value="1"/>
</dbReference>
<keyword evidence="17" id="KW-1185">Reference proteome</keyword>
<feature type="domain" description="BPG-independent PGAM N-terminal" evidence="15">
    <location>
        <begin position="103"/>
        <end position="318"/>
    </location>
</feature>
<keyword evidence="8 10" id="KW-0413">Isomerase</keyword>
<name>A0A5C0S9Q6_CRATE</name>
<comment type="pathway">
    <text evidence="2 10">Carbohydrate degradation; glycolysis; pyruvate from D-glyceraldehyde 3-phosphate: step 3/5.</text>
</comment>
<evidence type="ECO:0000256" key="5">
    <source>
        <dbReference type="ARBA" id="ARBA00022723"/>
    </source>
</evidence>
<feature type="binding site" evidence="10 13">
    <location>
        <position position="427"/>
    </location>
    <ligand>
        <name>Mn(2+)</name>
        <dbReference type="ChEBI" id="CHEBI:29035"/>
        <label>1</label>
    </ligand>
</feature>
<feature type="binding site" evidence="10 13">
    <location>
        <position position="33"/>
    </location>
    <ligand>
        <name>Mn(2+)</name>
        <dbReference type="ChEBI" id="CHEBI:29035"/>
        <label>2</label>
    </ligand>
</feature>
<evidence type="ECO:0000313" key="17">
    <source>
        <dbReference type="Proteomes" id="UP000324646"/>
    </source>
</evidence>
<evidence type="ECO:0000256" key="7">
    <source>
        <dbReference type="ARBA" id="ARBA00023211"/>
    </source>
</evidence>
<sequence>MYFGIIEDILIFELTFNKGGSILKKPTILMILDGFGINANNNGNAISLANTPNLDRYFEMYPNNLVHASGLDVGLPDGQMGNSEVGHLNIGAGRIVYQELTRITKAIKDGDFFENPIFLDAIENVKKHDSSLHLWGLLSDGGVHSHNTHLYALLELAKKQGLKKVYVHAFLDGRDVPPSSAIKYIEELEEKMREIGIGKIATISGRYYAMDRDNRWERVELAYNAITLGEGEKANSAKKAIENSYANEIVDEFVKPTVIVENNAPIATVCENDSIIMFNFRPDRAREITRSFVDESFDGFERKKGFFPVHYVCMTQYDAAMPNVFVAYPPQTLINTLGEYVSKQGLKQLRIAETEKYAHVTFFLSGGVEEAYEGENRVLIPSPKVATYDLQPEMSAYEVTEKLIEEINKGIHDLIIVNYANCDMVGHTGSIDAAIKAVEAVDECVGKVVEATIQKGGQILLTADHGNADEMLDKDGNTVTAHSTNPVPIILINASEEYGIAEGKLADIAPTLLAMMGIEKPEEMTGKSLLVPVAEAVEA</sequence>
<gene>
    <name evidence="10" type="primary">gpmI</name>
    <name evidence="16" type="ORF">FQB35_02845</name>
</gene>
<evidence type="ECO:0000256" key="6">
    <source>
        <dbReference type="ARBA" id="ARBA00023152"/>
    </source>
</evidence>
<evidence type="ECO:0000256" key="10">
    <source>
        <dbReference type="HAMAP-Rule" id="MF_01038"/>
    </source>
</evidence>
<evidence type="ECO:0000259" key="15">
    <source>
        <dbReference type="Pfam" id="PF06415"/>
    </source>
</evidence>
<dbReference type="PIRSF" id="PIRSF001492">
    <property type="entry name" value="IPGAM"/>
    <property type="match status" value="1"/>
</dbReference>
<dbReference type="AlphaFoldDB" id="A0A5C0S9Q6"/>
<dbReference type="Pfam" id="PF01676">
    <property type="entry name" value="Metalloenzyme"/>
    <property type="match status" value="1"/>
</dbReference>
<comment type="subunit">
    <text evidence="10">Monomer.</text>
</comment>
<evidence type="ECO:0000256" key="11">
    <source>
        <dbReference type="PIRSR" id="PIRSR001492-1"/>
    </source>
</evidence>
<dbReference type="InterPro" id="IPR005995">
    <property type="entry name" value="Pgm_bpd_ind"/>
</dbReference>
<dbReference type="InterPro" id="IPR036646">
    <property type="entry name" value="PGAM_B_sf"/>
</dbReference>
<dbReference type="Gene3D" id="3.40.720.10">
    <property type="entry name" value="Alkaline Phosphatase, subunit A"/>
    <property type="match status" value="1"/>
</dbReference>
<protein>
    <recommendedName>
        <fullName evidence="9 10">2,3-bisphosphoglycerate-independent phosphoglycerate mutase</fullName>
        <shortName evidence="10">BPG-independent PGAM</shortName>
        <shortName evidence="10">Phosphoglyceromutase</shortName>
        <shortName evidence="10">iPGM</shortName>
        <ecNumber evidence="4 10">5.4.2.12</ecNumber>
    </recommendedName>
</protein>
<dbReference type="PANTHER" id="PTHR31637:SF0">
    <property type="entry name" value="2,3-BISPHOSPHOGLYCERATE-INDEPENDENT PHOSPHOGLYCERATE MUTASE"/>
    <property type="match status" value="1"/>
</dbReference>
<dbReference type="Proteomes" id="UP000324646">
    <property type="component" value="Chromosome"/>
</dbReference>
<dbReference type="EMBL" id="CP042243">
    <property type="protein sequence ID" value="QEK11395.1"/>
    <property type="molecule type" value="Genomic_DNA"/>
</dbReference>
<feature type="binding site" evidence="10 13">
    <location>
        <position position="423"/>
    </location>
    <ligand>
        <name>Mn(2+)</name>
        <dbReference type="ChEBI" id="CHEBI:29035"/>
        <label>1</label>
    </ligand>
</feature>
<reference evidence="16 17" key="1">
    <citation type="submission" date="2019-07" db="EMBL/GenBank/DDBJ databases">
        <title>Complete genome of Crassaminicella thermophila SY095.</title>
        <authorList>
            <person name="Li X."/>
        </authorList>
    </citation>
    <scope>NUCLEOTIDE SEQUENCE [LARGE SCALE GENOMIC DNA]</scope>
    <source>
        <strain evidence="16 17">SY095</strain>
    </source>
</reference>
<proteinExistence type="inferred from homology"/>
<feature type="active site" description="Phosphoserine intermediate" evidence="10 11">
    <location>
        <position position="83"/>
    </location>
</feature>
<keyword evidence="6 10" id="KW-0324">Glycolysis</keyword>
<evidence type="ECO:0000256" key="3">
    <source>
        <dbReference type="ARBA" id="ARBA00008819"/>
    </source>
</evidence>
<dbReference type="KEGG" id="crs:FQB35_02845"/>
<feature type="binding site" evidence="10 12">
    <location>
        <position position="144"/>
    </location>
    <ligand>
        <name>substrate</name>
    </ligand>
</feature>
<feature type="binding site" evidence="10 13">
    <location>
        <position position="465"/>
    </location>
    <ligand>
        <name>Mn(2+)</name>
        <dbReference type="ChEBI" id="CHEBI:29035"/>
        <label>2</label>
    </ligand>
</feature>
<feature type="binding site" evidence="10 13">
    <location>
        <position position="83"/>
    </location>
    <ligand>
        <name>Mn(2+)</name>
        <dbReference type="ChEBI" id="CHEBI:29035"/>
        <label>2</label>
    </ligand>
</feature>
<dbReference type="UniPathway" id="UPA00109">
    <property type="reaction ID" value="UER00186"/>
</dbReference>
<comment type="catalytic activity">
    <reaction evidence="1 10">
        <text>(2R)-2-phosphoglycerate = (2R)-3-phosphoglycerate</text>
        <dbReference type="Rhea" id="RHEA:15901"/>
        <dbReference type="ChEBI" id="CHEBI:58272"/>
        <dbReference type="ChEBI" id="CHEBI:58289"/>
        <dbReference type="EC" id="5.4.2.12"/>
    </reaction>
</comment>
<dbReference type="OrthoDB" id="9800863at2"/>
<comment type="cofactor">
    <cofactor evidence="10">
        <name>Mn(2+)</name>
        <dbReference type="ChEBI" id="CHEBI:29035"/>
    </cofactor>
    <text evidence="10">Binds 2 manganese ions per subunit.</text>
</comment>
<keyword evidence="5 10" id="KW-0479">Metal-binding</keyword>
<feature type="binding site" evidence="10 12">
    <location>
        <begin position="174"/>
        <end position="175"/>
    </location>
    <ligand>
        <name>substrate</name>
    </ligand>
</feature>
<dbReference type="InterPro" id="IPR017850">
    <property type="entry name" value="Alkaline_phosphatase_core_sf"/>
</dbReference>
<evidence type="ECO:0000256" key="9">
    <source>
        <dbReference type="ARBA" id="ARBA00071648"/>
    </source>
</evidence>
<comment type="similarity">
    <text evidence="3 10">Belongs to the BPG-independent phosphoglycerate mutase family.</text>
</comment>
<feature type="binding site" evidence="10 12">
    <location>
        <position position="206"/>
    </location>
    <ligand>
        <name>substrate</name>
    </ligand>
</feature>
<feature type="binding site" evidence="10 12">
    <location>
        <position position="212"/>
    </location>
    <ligand>
        <name>substrate</name>
    </ligand>
</feature>
<dbReference type="PANTHER" id="PTHR31637">
    <property type="entry name" value="2,3-BISPHOSPHOGLYCERATE-INDEPENDENT PHOSPHOGLYCERATE MUTASE"/>
    <property type="match status" value="1"/>
</dbReference>
<dbReference type="Gene3D" id="3.40.1450.10">
    <property type="entry name" value="BPG-independent phosphoglycerate mutase, domain B"/>
    <property type="match status" value="1"/>
</dbReference>
<dbReference type="GO" id="GO:0006096">
    <property type="term" value="P:glycolytic process"/>
    <property type="evidence" value="ECO:0007669"/>
    <property type="project" value="UniProtKB-UniRule"/>
</dbReference>
<feature type="binding site" evidence="10 12">
    <location>
        <position position="356"/>
    </location>
    <ligand>
        <name>substrate</name>
    </ligand>
</feature>
<feature type="binding site" evidence="10 12">
    <location>
        <begin position="281"/>
        <end position="284"/>
    </location>
    <ligand>
        <name>substrate</name>
    </ligand>
</feature>
<dbReference type="SUPFAM" id="SSF53649">
    <property type="entry name" value="Alkaline phosphatase-like"/>
    <property type="match status" value="1"/>
</dbReference>
<dbReference type="FunFam" id="3.40.1450.10:FF:000001">
    <property type="entry name" value="2,3-bisphosphoglycerate-independent phosphoglycerate mutase"/>
    <property type="match status" value="1"/>
</dbReference>
<dbReference type="InterPro" id="IPR011258">
    <property type="entry name" value="BPG-indep_PGM_N"/>
</dbReference>
<keyword evidence="7 10" id="KW-0464">Manganese</keyword>
<evidence type="ECO:0000256" key="1">
    <source>
        <dbReference type="ARBA" id="ARBA00000370"/>
    </source>
</evidence>
<comment type="function">
    <text evidence="10">Catalyzes the interconversion of 2-phosphoglycerate and 3-phosphoglycerate.</text>
</comment>
<dbReference type="GO" id="GO:0005829">
    <property type="term" value="C:cytosol"/>
    <property type="evidence" value="ECO:0007669"/>
    <property type="project" value="TreeGrafter"/>
</dbReference>
<dbReference type="GO" id="GO:0030145">
    <property type="term" value="F:manganese ion binding"/>
    <property type="evidence" value="ECO:0007669"/>
    <property type="project" value="UniProtKB-UniRule"/>
</dbReference>